<name>A0A0M6ZV52_9HYPH</name>
<dbReference type="Pfam" id="PF07238">
    <property type="entry name" value="PilZ"/>
    <property type="match status" value="1"/>
</dbReference>
<feature type="compositionally biased region" description="Polar residues" evidence="1">
    <location>
        <begin position="15"/>
        <end position="26"/>
    </location>
</feature>
<dbReference type="InterPro" id="IPR009875">
    <property type="entry name" value="PilZ_domain"/>
</dbReference>
<dbReference type="SUPFAM" id="SSF141371">
    <property type="entry name" value="PilZ domain-like"/>
    <property type="match status" value="1"/>
</dbReference>
<accession>A0A0M6ZV52</accession>
<dbReference type="EMBL" id="CXWC01000011">
    <property type="protein sequence ID" value="CTQ74074.1"/>
    <property type="molecule type" value="Genomic_DNA"/>
</dbReference>
<evidence type="ECO:0000313" key="3">
    <source>
        <dbReference type="EMBL" id="CTQ74074.1"/>
    </source>
</evidence>
<proteinExistence type="predicted"/>
<gene>
    <name evidence="3" type="ORF">LA5096_03906</name>
</gene>
<dbReference type="STRING" id="311410.LA5095_00766"/>
<reference evidence="4" key="1">
    <citation type="submission" date="2015-07" db="EMBL/GenBank/DDBJ databases">
        <authorList>
            <person name="Rodrigo-Torres Lidia"/>
            <person name="Arahal R.David."/>
        </authorList>
    </citation>
    <scope>NUCLEOTIDE SEQUENCE [LARGE SCALE GENOMIC DNA]</scope>
    <source>
        <strain evidence="4">CECT 5096</strain>
    </source>
</reference>
<feature type="domain" description="PilZ" evidence="2">
    <location>
        <begin position="38"/>
        <end position="115"/>
    </location>
</feature>
<dbReference type="Proteomes" id="UP000049983">
    <property type="component" value="Unassembled WGS sequence"/>
</dbReference>
<protein>
    <recommendedName>
        <fullName evidence="2">PilZ domain-containing protein</fullName>
    </recommendedName>
</protein>
<feature type="region of interest" description="Disordered" evidence="1">
    <location>
        <begin position="1"/>
        <end position="34"/>
    </location>
</feature>
<evidence type="ECO:0000313" key="4">
    <source>
        <dbReference type="Proteomes" id="UP000049983"/>
    </source>
</evidence>
<dbReference type="GO" id="GO:0035438">
    <property type="term" value="F:cyclic-di-GMP binding"/>
    <property type="evidence" value="ECO:0007669"/>
    <property type="project" value="InterPro"/>
</dbReference>
<feature type="compositionally biased region" description="Polar residues" evidence="1">
    <location>
        <begin position="121"/>
        <end position="133"/>
    </location>
</feature>
<keyword evidence="4" id="KW-1185">Reference proteome</keyword>
<feature type="region of interest" description="Disordered" evidence="1">
    <location>
        <begin position="121"/>
        <end position="174"/>
    </location>
</feature>
<evidence type="ECO:0000259" key="2">
    <source>
        <dbReference type="Pfam" id="PF07238"/>
    </source>
</evidence>
<sequence length="174" mass="20015">MTIGADRFPSLREMTMSNVNPAPQQNAEDEELEDFKPRARRARVYKKGKMVFQNGLRSIPCVVRNISDGGAMLEFDQPYILPKDFELYIDLEDYEVTCERRWEAGLNCGVMFTSERRNVPQQRYQTLKPSDNTLQEDHEDDLEEDDALDAETSGEASQRQHPPVSGKPAFGKRR</sequence>
<organism evidence="3 4">
    <name type="scientific">Roseibium album</name>
    <dbReference type="NCBI Taxonomy" id="311410"/>
    <lineage>
        <taxon>Bacteria</taxon>
        <taxon>Pseudomonadati</taxon>
        <taxon>Pseudomonadota</taxon>
        <taxon>Alphaproteobacteria</taxon>
        <taxon>Hyphomicrobiales</taxon>
        <taxon>Stappiaceae</taxon>
        <taxon>Roseibium</taxon>
    </lineage>
</organism>
<evidence type="ECO:0000256" key="1">
    <source>
        <dbReference type="SAM" id="MobiDB-lite"/>
    </source>
</evidence>
<feature type="compositionally biased region" description="Acidic residues" evidence="1">
    <location>
        <begin position="137"/>
        <end position="149"/>
    </location>
</feature>
<dbReference type="AlphaFoldDB" id="A0A0M6ZV52"/>